<evidence type="ECO:0008006" key="8">
    <source>
        <dbReference type="Google" id="ProtNLM"/>
    </source>
</evidence>
<dbReference type="GO" id="GO:0005886">
    <property type="term" value="C:plasma membrane"/>
    <property type="evidence" value="ECO:0007669"/>
    <property type="project" value="TreeGrafter"/>
</dbReference>
<evidence type="ECO:0000256" key="4">
    <source>
        <dbReference type="ARBA" id="ARBA00022777"/>
    </source>
</evidence>
<evidence type="ECO:0000256" key="5">
    <source>
        <dbReference type="ARBA" id="ARBA00022840"/>
    </source>
</evidence>
<evidence type="ECO:0000313" key="6">
    <source>
        <dbReference type="EMBL" id="GKV43373.1"/>
    </source>
</evidence>
<keyword evidence="2" id="KW-0808">Transferase</keyword>
<evidence type="ECO:0000256" key="2">
    <source>
        <dbReference type="ARBA" id="ARBA00022679"/>
    </source>
</evidence>
<dbReference type="GO" id="GO:0005524">
    <property type="term" value="F:ATP binding"/>
    <property type="evidence" value="ECO:0007669"/>
    <property type="project" value="UniProtKB-KW"/>
</dbReference>
<keyword evidence="5" id="KW-0067">ATP-binding</keyword>
<evidence type="ECO:0000256" key="3">
    <source>
        <dbReference type="ARBA" id="ARBA00022741"/>
    </source>
</evidence>
<keyword evidence="1" id="KW-0723">Serine/threonine-protein kinase</keyword>
<dbReference type="EMBL" id="BPVZ01000168">
    <property type="protein sequence ID" value="GKV43373.1"/>
    <property type="molecule type" value="Genomic_DNA"/>
</dbReference>
<proteinExistence type="predicted"/>
<organism evidence="6 7">
    <name type="scientific">Rubroshorea leprosula</name>
    <dbReference type="NCBI Taxonomy" id="152421"/>
    <lineage>
        <taxon>Eukaryota</taxon>
        <taxon>Viridiplantae</taxon>
        <taxon>Streptophyta</taxon>
        <taxon>Embryophyta</taxon>
        <taxon>Tracheophyta</taxon>
        <taxon>Spermatophyta</taxon>
        <taxon>Magnoliopsida</taxon>
        <taxon>eudicotyledons</taxon>
        <taxon>Gunneridae</taxon>
        <taxon>Pentapetalae</taxon>
        <taxon>rosids</taxon>
        <taxon>malvids</taxon>
        <taxon>Malvales</taxon>
        <taxon>Dipterocarpaceae</taxon>
        <taxon>Rubroshorea</taxon>
    </lineage>
</organism>
<evidence type="ECO:0000313" key="7">
    <source>
        <dbReference type="Proteomes" id="UP001054252"/>
    </source>
</evidence>
<dbReference type="AlphaFoldDB" id="A0AAV5M0S5"/>
<dbReference type="PANTHER" id="PTHR27002">
    <property type="entry name" value="RECEPTOR-LIKE SERINE/THREONINE-PROTEIN KINASE SD1-8"/>
    <property type="match status" value="1"/>
</dbReference>
<accession>A0AAV5M0S5</accession>
<dbReference type="GO" id="GO:0004674">
    <property type="term" value="F:protein serine/threonine kinase activity"/>
    <property type="evidence" value="ECO:0007669"/>
    <property type="project" value="UniProtKB-KW"/>
</dbReference>
<keyword evidence="3" id="KW-0547">Nucleotide-binding</keyword>
<protein>
    <recommendedName>
        <fullName evidence="8">Protein kinase domain-containing protein</fullName>
    </recommendedName>
</protein>
<gene>
    <name evidence="6" type="ORF">SLEP1_g50672</name>
</gene>
<keyword evidence="7" id="KW-1185">Reference proteome</keyword>
<evidence type="ECO:0000256" key="1">
    <source>
        <dbReference type="ARBA" id="ARBA00022527"/>
    </source>
</evidence>
<reference evidence="6 7" key="1">
    <citation type="journal article" date="2021" name="Commun. Biol.">
        <title>The genome of Shorea leprosula (Dipterocarpaceae) highlights the ecological relevance of drought in aseasonal tropical rainforests.</title>
        <authorList>
            <person name="Ng K.K.S."/>
            <person name="Kobayashi M.J."/>
            <person name="Fawcett J.A."/>
            <person name="Hatakeyama M."/>
            <person name="Paape T."/>
            <person name="Ng C.H."/>
            <person name="Ang C.C."/>
            <person name="Tnah L.H."/>
            <person name="Lee C.T."/>
            <person name="Nishiyama T."/>
            <person name="Sese J."/>
            <person name="O'Brien M.J."/>
            <person name="Copetti D."/>
            <person name="Mohd Noor M.I."/>
            <person name="Ong R.C."/>
            <person name="Putra M."/>
            <person name="Sireger I.Z."/>
            <person name="Indrioko S."/>
            <person name="Kosugi Y."/>
            <person name="Izuno A."/>
            <person name="Isagi Y."/>
            <person name="Lee S.L."/>
            <person name="Shimizu K.K."/>
        </authorList>
    </citation>
    <scope>NUCLEOTIDE SEQUENCE [LARGE SCALE GENOMIC DNA]</scope>
    <source>
        <strain evidence="6">214</strain>
    </source>
</reference>
<dbReference type="Proteomes" id="UP001054252">
    <property type="component" value="Unassembled WGS sequence"/>
</dbReference>
<name>A0AAV5M0S5_9ROSI</name>
<keyword evidence="4" id="KW-0418">Kinase</keyword>
<sequence>MNPKISDFGMARIFGVNESEVNTKRVVGTYYAAGACKWQEEYELLSCCASSQPHRICLEVMDSRERLRVNGCYYG</sequence>
<comment type="caution">
    <text evidence="6">The sequence shown here is derived from an EMBL/GenBank/DDBJ whole genome shotgun (WGS) entry which is preliminary data.</text>
</comment>